<protein>
    <submittedName>
        <fullName evidence="1">Uncharacterized protein</fullName>
    </submittedName>
</protein>
<gene>
    <name evidence="1" type="ORF">NITFAB_1615</name>
</gene>
<dbReference type="EMBL" id="LS423452">
    <property type="protein sequence ID" value="SPS06025.1"/>
    <property type="molecule type" value="Genomic_DNA"/>
</dbReference>
<sequence>MPSGLSIVTSGGIDWNMLVADGCANILNTQARLSRYRRITLATRQTLA</sequence>
<name>A0A2X0SM96_9PROT</name>
<dbReference type="AlphaFoldDB" id="A0A2X0SM96"/>
<reference evidence="1" key="1">
    <citation type="submission" date="2018-05" db="EMBL/GenBank/DDBJ databases">
        <authorList>
            <person name="Lanie J.A."/>
            <person name="Ng W.-L."/>
            <person name="Kazmierczak K.M."/>
            <person name="Andrzejewski T.M."/>
            <person name="Davidsen T.M."/>
            <person name="Wayne K.J."/>
            <person name="Tettelin H."/>
            <person name="Glass J.I."/>
            <person name="Rusch D."/>
            <person name="Podicherti R."/>
            <person name="Tsui H.-C.T."/>
            <person name="Winkler M.E."/>
        </authorList>
    </citation>
    <scope>NUCLEOTIDE SEQUENCE</scope>
    <source>
        <strain evidence="1">KNB</strain>
    </source>
</reference>
<organism evidence="1">
    <name type="scientific">Candidatus Nitrotoga fabula</name>
    <dbReference type="NCBI Taxonomy" id="2182327"/>
    <lineage>
        <taxon>Bacteria</taxon>
        <taxon>Pseudomonadati</taxon>
        <taxon>Pseudomonadota</taxon>
        <taxon>Betaproteobacteria</taxon>
        <taxon>Nitrosomonadales</taxon>
        <taxon>Gallionellaceae</taxon>
        <taxon>Candidatus Nitrotoga</taxon>
    </lineage>
</organism>
<evidence type="ECO:0000313" key="1">
    <source>
        <dbReference type="EMBL" id="SPS06025.1"/>
    </source>
</evidence>
<accession>A0A2X0SM96</accession>
<proteinExistence type="predicted"/>